<name>A0A7R8V5P2_HERIL</name>
<dbReference type="GO" id="GO:0030686">
    <property type="term" value="C:90S preribosome"/>
    <property type="evidence" value="ECO:0007669"/>
    <property type="project" value="TreeGrafter"/>
</dbReference>
<feature type="compositionally biased region" description="Basic residues" evidence="5">
    <location>
        <begin position="285"/>
        <end position="296"/>
    </location>
</feature>
<evidence type="ECO:0000313" key="7">
    <source>
        <dbReference type="EMBL" id="CAD7092125.1"/>
    </source>
</evidence>
<dbReference type="OrthoDB" id="3364872at2759"/>
<sequence length="421" mass="49037">MLDKLQLNNQILANKAAVQKARLILVNKQVQKLRKLKQLKDKHPENKKLEMKFTRATEVLACLKKIKFNEILRQALLNQKSPSAVITNGLSTPEEIAQALYFSHKTIEEIVKHLKSVLNINDSDTSWRDQVVEPSKRKRKQQRTERKQQFRQERKARKELEKKRNEWLVENLPSVPQESEAPVESEEKPNTLQAMFQEEDVDKVKQVQQDRKKQQEKVRVPKEEAPVEDSSLESDEKHEAHHTVDDFFITQTGDHYLSTVVIDRKQPDQPDDGMVRKERRSIQNGHHRYPEKRRKFDRQDWHSHNDRATKPFKRDNIRNTKPLKGSSSSKENDTASNQLHPSWAAKQRQKRIEPPQGSKIVFDDEGNTASKVVNSKSKESSVKSVPKSDSKEKLHPSWEAKQKLKPSIAQFTGKKIVFDDE</sequence>
<dbReference type="PANTHER" id="PTHR23325">
    <property type="entry name" value="SERUM RESPONSE FACTOR-BINDING"/>
    <property type="match status" value="1"/>
</dbReference>
<dbReference type="InterPro" id="IPR037393">
    <property type="entry name" value="Bud22/SRFB1"/>
</dbReference>
<dbReference type="Pfam" id="PF09073">
    <property type="entry name" value="BUD22"/>
    <property type="match status" value="1"/>
</dbReference>
<feature type="region of interest" description="Disordered" evidence="5">
    <location>
        <begin position="201"/>
        <end position="405"/>
    </location>
</feature>
<dbReference type="GO" id="GO:0030490">
    <property type="term" value="P:maturation of SSU-rRNA"/>
    <property type="evidence" value="ECO:0007669"/>
    <property type="project" value="TreeGrafter"/>
</dbReference>
<evidence type="ECO:0000256" key="5">
    <source>
        <dbReference type="SAM" id="MobiDB-lite"/>
    </source>
</evidence>
<evidence type="ECO:0000256" key="4">
    <source>
        <dbReference type="ARBA" id="ARBA00033254"/>
    </source>
</evidence>
<feature type="compositionally biased region" description="Basic and acidic residues" evidence="5">
    <location>
        <begin position="234"/>
        <end position="245"/>
    </location>
</feature>
<evidence type="ECO:0000256" key="2">
    <source>
        <dbReference type="ARBA" id="ARBA00023054"/>
    </source>
</evidence>
<dbReference type="InterPro" id="IPR015158">
    <property type="entry name" value="Bud22_dom"/>
</dbReference>
<feature type="compositionally biased region" description="Polar residues" evidence="5">
    <location>
        <begin position="325"/>
        <end position="340"/>
    </location>
</feature>
<dbReference type="FunCoup" id="A0A7R8V5P2">
    <property type="interactions" value="109"/>
</dbReference>
<organism evidence="7 8">
    <name type="scientific">Hermetia illucens</name>
    <name type="common">Black soldier fly</name>
    <dbReference type="NCBI Taxonomy" id="343691"/>
    <lineage>
        <taxon>Eukaryota</taxon>
        <taxon>Metazoa</taxon>
        <taxon>Ecdysozoa</taxon>
        <taxon>Arthropoda</taxon>
        <taxon>Hexapoda</taxon>
        <taxon>Insecta</taxon>
        <taxon>Pterygota</taxon>
        <taxon>Neoptera</taxon>
        <taxon>Endopterygota</taxon>
        <taxon>Diptera</taxon>
        <taxon>Brachycera</taxon>
        <taxon>Stratiomyomorpha</taxon>
        <taxon>Stratiomyidae</taxon>
        <taxon>Hermetiinae</taxon>
        <taxon>Hermetia</taxon>
    </lineage>
</organism>
<feature type="compositionally biased region" description="Basic and acidic residues" evidence="5">
    <location>
        <begin position="202"/>
        <end position="225"/>
    </location>
</feature>
<dbReference type="OMA" id="LPTDGMH"/>
<dbReference type="EMBL" id="LR899014">
    <property type="protein sequence ID" value="CAD7092125.1"/>
    <property type="molecule type" value="Genomic_DNA"/>
</dbReference>
<dbReference type="InParanoid" id="A0A7R8V5P2"/>
<accession>A0A7R8V5P2</accession>
<comment type="function">
    <text evidence="3">May be involved in regulating transcriptional activation of cardiac genes during the aging process. May play a role in biosynthesis and/or processing of SLC2A4 in adipose cells.</text>
</comment>
<keyword evidence="8" id="KW-1185">Reference proteome</keyword>
<feature type="region of interest" description="Disordered" evidence="5">
    <location>
        <begin position="129"/>
        <end position="157"/>
    </location>
</feature>
<evidence type="ECO:0000256" key="3">
    <source>
        <dbReference type="ARBA" id="ARBA00025646"/>
    </source>
</evidence>
<feature type="domain" description="Bud22" evidence="6">
    <location>
        <begin position="375"/>
        <end position="419"/>
    </location>
</feature>
<keyword evidence="2" id="KW-0175">Coiled coil</keyword>
<evidence type="ECO:0000259" key="6">
    <source>
        <dbReference type="Pfam" id="PF09073"/>
    </source>
</evidence>
<feature type="compositionally biased region" description="Basic and acidic residues" evidence="5">
    <location>
        <begin position="142"/>
        <end position="157"/>
    </location>
</feature>
<feature type="compositionally biased region" description="Basic and acidic residues" evidence="5">
    <location>
        <begin position="262"/>
        <end position="276"/>
    </location>
</feature>
<reference evidence="7 8" key="1">
    <citation type="submission" date="2020-11" db="EMBL/GenBank/DDBJ databases">
        <authorList>
            <person name="Wallbank WR R."/>
            <person name="Pardo Diaz C."/>
            <person name="Kozak K."/>
            <person name="Martin S."/>
            <person name="Jiggins C."/>
            <person name="Moest M."/>
            <person name="Warren A I."/>
            <person name="Generalovic N T."/>
            <person name="Byers J.R.P. K."/>
            <person name="Montejo-Kovacevich G."/>
            <person name="Yen C E."/>
        </authorList>
    </citation>
    <scope>NUCLEOTIDE SEQUENCE [LARGE SCALE GENOMIC DNA]</scope>
</reference>
<dbReference type="GO" id="GO:0005634">
    <property type="term" value="C:nucleus"/>
    <property type="evidence" value="ECO:0007669"/>
    <property type="project" value="TreeGrafter"/>
</dbReference>
<proteinExistence type="predicted"/>
<feature type="compositionally biased region" description="Basic and acidic residues" evidence="5">
    <location>
        <begin position="376"/>
        <end position="402"/>
    </location>
</feature>
<protein>
    <recommendedName>
        <fullName evidence="1">Serum response factor-binding protein 1</fullName>
    </recommendedName>
    <alternativeName>
        <fullName evidence="4">SRF-dependent transcription regulation-associated protein</fullName>
    </alternativeName>
</protein>
<gene>
    <name evidence="7" type="ORF">HERILL_LOCUS14511</name>
</gene>
<feature type="compositionally biased region" description="Basic and acidic residues" evidence="5">
    <location>
        <begin position="297"/>
        <end position="318"/>
    </location>
</feature>
<dbReference type="PANTHER" id="PTHR23325:SF1">
    <property type="entry name" value="SERUM RESPONSE FACTOR-BINDING PROTEIN 1"/>
    <property type="match status" value="1"/>
</dbReference>
<dbReference type="Proteomes" id="UP000594454">
    <property type="component" value="Chromosome 6"/>
</dbReference>
<evidence type="ECO:0000256" key="1">
    <source>
        <dbReference type="ARBA" id="ARBA00013459"/>
    </source>
</evidence>
<evidence type="ECO:0000313" key="8">
    <source>
        <dbReference type="Proteomes" id="UP000594454"/>
    </source>
</evidence>
<dbReference type="AlphaFoldDB" id="A0A7R8V5P2"/>